<protein>
    <submittedName>
        <fullName evidence="2">DNA-binding transcriptional LysR family regulator</fullName>
    </submittedName>
</protein>
<keyword evidence="2" id="KW-0238">DNA-binding</keyword>
<dbReference type="EMBL" id="JAVDRD010000005">
    <property type="protein sequence ID" value="MDR6511572.1"/>
    <property type="molecule type" value="Genomic_DNA"/>
</dbReference>
<evidence type="ECO:0000259" key="1">
    <source>
        <dbReference type="Pfam" id="PF03466"/>
    </source>
</evidence>
<dbReference type="Proteomes" id="UP001184150">
    <property type="component" value="Unassembled WGS sequence"/>
</dbReference>
<evidence type="ECO:0000313" key="2">
    <source>
        <dbReference type="EMBL" id="MDR6511572.1"/>
    </source>
</evidence>
<organism evidence="2 3">
    <name type="scientific">Novosphingobium capsulatum</name>
    <dbReference type="NCBI Taxonomy" id="13688"/>
    <lineage>
        <taxon>Bacteria</taxon>
        <taxon>Pseudomonadati</taxon>
        <taxon>Pseudomonadota</taxon>
        <taxon>Alphaproteobacteria</taxon>
        <taxon>Sphingomonadales</taxon>
        <taxon>Sphingomonadaceae</taxon>
        <taxon>Novosphingobium</taxon>
    </lineage>
</organism>
<feature type="domain" description="LysR substrate-binding" evidence="1">
    <location>
        <begin position="14"/>
        <end position="93"/>
    </location>
</feature>
<comment type="caution">
    <text evidence="2">The sequence shown here is derived from an EMBL/GenBank/DDBJ whole genome shotgun (WGS) entry which is preliminary data.</text>
</comment>
<evidence type="ECO:0000313" key="3">
    <source>
        <dbReference type="Proteomes" id="UP001184150"/>
    </source>
</evidence>
<dbReference type="InterPro" id="IPR005119">
    <property type="entry name" value="LysR_subst-bd"/>
</dbReference>
<keyword evidence="3" id="KW-1185">Reference proteome</keyword>
<proteinExistence type="predicted"/>
<accession>A0ABU1MMS7</accession>
<gene>
    <name evidence="2" type="ORF">J2792_002444</name>
</gene>
<reference evidence="2 3" key="1">
    <citation type="submission" date="2023-07" db="EMBL/GenBank/DDBJ databases">
        <title>Sorghum-associated microbial communities from plants grown in Nebraska, USA.</title>
        <authorList>
            <person name="Schachtman D."/>
        </authorList>
    </citation>
    <scope>NUCLEOTIDE SEQUENCE [LARGE SCALE GENOMIC DNA]</scope>
    <source>
        <strain evidence="2 3">DS1027</strain>
    </source>
</reference>
<name>A0ABU1MMS7_9SPHN</name>
<dbReference type="Pfam" id="PF03466">
    <property type="entry name" value="LysR_substrate"/>
    <property type="match status" value="1"/>
</dbReference>
<dbReference type="Gene3D" id="3.40.190.10">
    <property type="entry name" value="Periplasmic binding protein-like II"/>
    <property type="match status" value="1"/>
</dbReference>
<sequence length="109" mass="11666">MLDQAGQEAMLLRRGRIGPLAVGVTPSLVEQFLPDVLEVLLADMPHLSISVIEGLDGPLNAALLAGELDVVVASVGQPSVSPDITEELLISTRSCWPFTRIRHWLPASS</sequence>
<dbReference type="GO" id="GO:0003677">
    <property type="term" value="F:DNA binding"/>
    <property type="evidence" value="ECO:0007669"/>
    <property type="project" value="UniProtKB-KW"/>
</dbReference>
<dbReference type="SUPFAM" id="SSF53850">
    <property type="entry name" value="Periplasmic binding protein-like II"/>
    <property type="match status" value="1"/>
</dbReference>